<evidence type="ECO:0000313" key="1">
    <source>
        <dbReference type="EMBL" id="CAI9277129.1"/>
    </source>
</evidence>
<dbReference type="Proteomes" id="UP001177003">
    <property type="component" value="Chromosome 3"/>
</dbReference>
<reference evidence="1" key="1">
    <citation type="submission" date="2023-04" db="EMBL/GenBank/DDBJ databases">
        <authorList>
            <person name="Vijverberg K."/>
            <person name="Xiong W."/>
            <person name="Schranz E."/>
        </authorList>
    </citation>
    <scope>NUCLEOTIDE SEQUENCE</scope>
</reference>
<protein>
    <submittedName>
        <fullName evidence="1">Uncharacterized protein</fullName>
    </submittedName>
</protein>
<accession>A0AA35YNH0</accession>
<name>A0AA35YNH0_LACSI</name>
<organism evidence="1 2">
    <name type="scientific">Lactuca saligna</name>
    <name type="common">Willowleaf lettuce</name>
    <dbReference type="NCBI Taxonomy" id="75948"/>
    <lineage>
        <taxon>Eukaryota</taxon>
        <taxon>Viridiplantae</taxon>
        <taxon>Streptophyta</taxon>
        <taxon>Embryophyta</taxon>
        <taxon>Tracheophyta</taxon>
        <taxon>Spermatophyta</taxon>
        <taxon>Magnoliopsida</taxon>
        <taxon>eudicotyledons</taxon>
        <taxon>Gunneridae</taxon>
        <taxon>Pentapetalae</taxon>
        <taxon>asterids</taxon>
        <taxon>campanulids</taxon>
        <taxon>Asterales</taxon>
        <taxon>Asteraceae</taxon>
        <taxon>Cichorioideae</taxon>
        <taxon>Cichorieae</taxon>
        <taxon>Lactucinae</taxon>
        <taxon>Lactuca</taxon>
    </lineage>
</organism>
<proteinExistence type="predicted"/>
<keyword evidence="2" id="KW-1185">Reference proteome</keyword>
<sequence length="138" mass="14747">MPTKLAVIVVEDGPADGESSRRLSAAAATIVLGGFEPPPPLLISLPMIASLLSPGGFSTPLTPFVLRMPLRQGGRVRGLLYVYIFEWVISNGRHEEPPWHPTMVVGAGNEVVAADGRYCCQFSSATVITTGGCWVYFS</sequence>
<dbReference type="AlphaFoldDB" id="A0AA35YNH0"/>
<evidence type="ECO:0000313" key="2">
    <source>
        <dbReference type="Proteomes" id="UP001177003"/>
    </source>
</evidence>
<gene>
    <name evidence="1" type="ORF">LSALG_LOCUS17072</name>
</gene>
<dbReference type="EMBL" id="OX465079">
    <property type="protein sequence ID" value="CAI9277129.1"/>
    <property type="molecule type" value="Genomic_DNA"/>
</dbReference>